<dbReference type="AlphaFoldDB" id="A0AAR5PID1"/>
<sequence>MSTTVGTHSGAGPLSLMSCVRESSPLQDYEPEAEKNVVSKRKFWNPKKWFRKKQKTGDEAVVHLHHPEQRDGDGNRSRSTGELSIDEESPPRSHHEGRNSTNMHPGLSVSHDSVFHPLNSGSSDLDLDEAQSSSSLSISQPLGDAKLQTELSSRLRLRRGRGDTSEDDEGLPRSPPCGSPAAATDSYLILEKTVNNKDLPTKSHSTCSDGSLLSMDSSEMDEDSVGLQSRHSSRVSLNEKKVEQESDLELGPSFSSTPLNHSAAHHRVSVRPKRTYGAPRRKKGQLASALPATPEVNEDASIRSISPDSITTEPITELYSSTARSLRKTTLVPLEVKLKCNSLPAGVTPPTSDSFRLSRSRSNAGKSQDDANLDGEIREEKLSLFERLFPRRSGKKKKKEEARDREEKLVQKEKIAKMEVDGNTRTSVNEERKSVHIRSATPTSVKTISEVRTSISSHSHTRREEKPSVAPRSGAASRQRIQPIDIPASPKDPRSTSQPMSPEKAFSSGTSPIQMELESFLKQRQLSSTTSPKESVPSPPQSPKLTSAQASTTSKHFQSSYSTEASYTEHKISSEDIRSKIKLAGLSSLQQRVLSLNAGPEEDNSYTSLMEVPLRPSKPLAKSHSFKNQKPSLKKPLEEVTEDVAERRKSVTKATSLDSVKNLEEPSLKSELKLTLQPAAGRATQSEVPEPEVAKKKNPEIVGQSYKKASIEKEPSVAAPELANGLEEESGEKLEAAGVRNASVPKSFSDNSITISGPSHTAIVNVTSKSEDFSKSSSTSESEVLDSDGSKKLIFKESQVSVTKIQLKHETTQITNSSVVLPKASVPEFFNKQLNRVETRPTSNIVFSMKSPKISPEELQPVRPKTLFNFPPPEVNGNKFPRKFSKEDVEIIEKPDEGKDVSPPKTPTTPTQARFKKNDSKPSSRKSSVISITSSESTPVKESIRDRALKTRSISLDSLKSEEKLEMSGPDKSSQDSLDKRSNDNVVLRRKSFVKQKNEDEPELMKVFARRSLKLKDSDIDQIQEAIADEQKQRDSDKENNTETTPEVEKKILVAKEDAKTPLIENIPTKPVTKDEVKVFKQPLAEIKKSPEFLKNVAKDEPEVQLRRSLNNNVFLATQRTASLTTSKTVVSDFHIKKQGSLNERRKTDQWNKKDEIIEEKQTESKLIVAKTEDTRTETKNFSQRRAEWEKRVQQAQK</sequence>
<feature type="region of interest" description="Disordered" evidence="1">
    <location>
        <begin position="598"/>
        <end position="701"/>
    </location>
</feature>
<feature type="compositionally biased region" description="Basic and acidic residues" evidence="1">
    <location>
        <begin position="973"/>
        <end position="983"/>
    </location>
</feature>
<reference evidence="2" key="2">
    <citation type="submission" date="2024-08" db="UniProtKB">
        <authorList>
            <consortium name="EnsemblMetazoa"/>
        </authorList>
    </citation>
    <scope>IDENTIFICATION</scope>
</reference>
<evidence type="ECO:0000313" key="2">
    <source>
        <dbReference type="EnsemblMetazoa" id="XP_019760798.1"/>
    </source>
</evidence>
<feature type="compositionally biased region" description="Basic and acidic residues" evidence="1">
    <location>
        <begin position="89"/>
        <end position="98"/>
    </location>
</feature>
<feature type="compositionally biased region" description="Polar residues" evidence="1">
    <location>
        <begin position="226"/>
        <end position="236"/>
    </location>
</feature>
<feature type="compositionally biased region" description="Polar residues" evidence="1">
    <location>
        <begin position="198"/>
        <end position="207"/>
    </location>
</feature>
<feature type="compositionally biased region" description="Basic and acidic residues" evidence="1">
    <location>
        <begin position="661"/>
        <end position="672"/>
    </location>
</feature>
<feature type="compositionally biased region" description="Low complexity" evidence="1">
    <location>
        <begin position="208"/>
        <end position="217"/>
    </location>
</feature>
<feature type="region of interest" description="Disordered" evidence="1">
    <location>
        <begin position="48"/>
        <end position="182"/>
    </location>
</feature>
<feature type="compositionally biased region" description="Polar residues" evidence="1">
    <location>
        <begin position="440"/>
        <end position="451"/>
    </location>
</feature>
<feature type="compositionally biased region" description="Polar residues" evidence="1">
    <location>
        <begin position="349"/>
        <end position="366"/>
    </location>
</feature>
<feature type="compositionally biased region" description="Polar residues" evidence="1">
    <location>
        <begin position="522"/>
        <end position="533"/>
    </location>
</feature>
<evidence type="ECO:0000313" key="3">
    <source>
        <dbReference type="Proteomes" id="UP000019118"/>
    </source>
</evidence>
<name>A0AAR5PID1_DENPD</name>
<feature type="compositionally biased region" description="Polar residues" evidence="1">
    <location>
        <begin position="543"/>
        <end position="566"/>
    </location>
</feature>
<organism evidence="2 3">
    <name type="scientific">Dendroctonus ponderosae</name>
    <name type="common">Mountain pine beetle</name>
    <dbReference type="NCBI Taxonomy" id="77166"/>
    <lineage>
        <taxon>Eukaryota</taxon>
        <taxon>Metazoa</taxon>
        <taxon>Ecdysozoa</taxon>
        <taxon>Arthropoda</taxon>
        <taxon>Hexapoda</taxon>
        <taxon>Insecta</taxon>
        <taxon>Pterygota</taxon>
        <taxon>Neoptera</taxon>
        <taxon>Endopterygota</taxon>
        <taxon>Coleoptera</taxon>
        <taxon>Polyphaga</taxon>
        <taxon>Cucujiformia</taxon>
        <taxon>Curculionidae</taxon>
        <taxon>Scolytinae</taxon>
        <taxon>Dendroctonus</taxon>
    </lineage>
</organism>
<feature type="compositionally biased region" description="Basic and acidic residues" evidence="1">
    <location>
        <begin position="884"/>
        <end position="902"/>
    </location>
</feature>
<feature type="region of interest" description="Disordered" evidence="1">
    <location>
        <begin position="198"/>
        <end position="298"/>
    </location>
</feature>
<feature type="compositionally biased region" description="Low complexity" evidence="1">
    <location>
        <begin position="925"/>
        <end position="940"/>
    </location>
</feature>
<feature type="compositionally biased region" description="Basic and acidic residues" evidence="1">
    <location>
        <begin position="399"/>
        <end position="434"/>
    </location>
</feature>
<dbReference type="Proteomes" id="UP000019118">
    <property type="component" value="Unassembled WGS sequence"/>
</dbReference>
<proteinExistence type="predicted"/>
<evidence type="ECO:0000256" key="1">
    <source>
        <dbReference type="SAM" id="MobiDB-lite"/>
    </source>
</evidence>
<feature type="region of interest" description="Disordered" evidence="1">
    <location>
        <begin position="342"/>
        <end position="376"/>
    </location>
</feature>
<feature type="region of interest" description="Disordered" evidence="1">
    <location>
        <begin position="768"/>
        <end position="788"/>
    </location>
</feature>
<feature type="compositionally biased region" description="Basic and acidic residues" evidence="1">
    <location>
        <begin position="1029"/>
        <end position="1048"/>
    </location>
</feature>
<feature type="region of interest" description="Disordered" evidence="1">
    <location>
        <begin position="1172"/>
        <end position="1198"/>
    </location>
</feature>
<feature type="region of interest" description="Disordered" evidence="1">
    <location>
        <begin position="856"/>
        <end position="1004"/>
    </location>
</feature>
<feature type="region of interest" description="Disordered" evidence="1">
    <location>
        <begin position="1027"/>
        <end position="1048"/>
    </location>
</feature>
<feature type="compositionally biased region" description="Basic residues" evidence="1">
    <location>
        <begin position="263"/>
        <end position="284"/>
    </location>
</feature>
<feature type="region of interest" description="Disordered" evidence="1">
    <location>
        <begin position="388"/>
        <end position="572"/>
    </location>
</feature>
<reference evidence="3" key="1">
    <citation type="journal article" date="2013" name="Genome Biol.">
        <title>Draft genome of the mountain pine beetle, Dendroctonus ponderosae Hopkins, a major forest pest.</title>
        <authorList>
            <person name="Keeling C.I."/>
            <person name="Yuen M.M."/>
            <person name="Liao N.Y."/>
            <person name="Docking T.R."/>
            <person name="Chan S.K."/>
            <person name="Taylor G.A."/>
            <person name="Palmquist D.L."/>
            <person name="Jackman S.D."/>
            <person name="Nguyen A."/>
            <person name="Li M."/>
            <person name="Henderson H."/>
            <person name="Janes J.K."/>
            <person name="Zhao Y."/>
            <person name="Pandoh P."/>
            <person name="Moore R."/>
            <person name="Sperling F.A."/>
            <person name="Huber D.P."/>
            <person name="Birol I."/>
            <person name="Jones S.J."/>
            <person name="Bohlmann J."/>
        </authorList>
    </citation>
    <scope>NUCLEOTIDE SEQUENCE</scope>
</reference>
<feature type="compositionally biased region" description="Low complexity" evidence="1">
    <location>
        <begin position="130"/>
        <end position="139"/>
    </location>
</feature>
<keyword evidence="3" id="KW-1185">Reference proteome</keyword>
<protein>
    <recommendedName>
        <fullName evidence="4">DUF4592 domain-containing protein</fullName>
    </recommendedName>
</protein>
<evidence type="ECO:0008006" key="4">
    <source>
        <dbReference type="Google" id="ProtNLM"/>
    </source>
</evidence>
<dbReference type="EnsemblMetazoa" id="XM_019905239.1">
    <property type="protein sequence ID" value="XP_019760798.1"/>
    <property type="gene ID" value="LOC109538146"/>
</dbReference>
<feature type="compositionally biased region" description="Basic and acidic residues" evidence="1">
    <location>
        <begin position="55"/>
        <end position="76"/>
    </location>
</feature>
<accession>A0AAR5PID1</accession>